<evidence type="ECO:0000313" key="2">
    <source>
        <dbReference type="Proteomes" id="UP001342631"/>
    </source>
</evidence>
<sequence>MVTAENPLRTASELAQAGRTAEAIACLESALARTRSDKERPANTSLLARIAGLHCEVVGRLSQAALYYEEAVATADRDSLPLLALASVRWRLGQVGSARSCLARAESMAQSSSDAEALKMVANLRAEWASDDR</sequence>
<keyword evidence="2" id="KW-1185">Reference proteome</keyword>
<evidence type="ECO:0008006" key="3">
    <source>
        <dbReference type="Google" id="ProtNLM"/>
    </source>
</evidence>
<accession>A0ABQ6QLC0</accession>
<protein>
    <recommendedName>
        <fullName evidence="3">Tetratricopeptide repeat protein</fullName>
    </recommendedName>
</protein>
<dbReference type="EMBL" id="BTTX01000001">
    <property type="protein sequence ID" value="GMU04805.1"/>
    <property type="molecule type" value="Genomic_DNA"/>
</dbReference>
<dbReference type="SUPFAM" id="SSF48452">
    <property type="entry name" value="TPR-like"/>
    <property type="match status" value="1"/>
</dbReference>
<organism evidence="1 2">
    <name type="scientific">Corallococcus caeni</name>
    <dbReference type="NCBI Taxonomy" id="3082388"/>
    <lineage>
        <taxon>Bacteria</taxon>
        <taxon>Pseudomonadati</taxon>
        <taxon>Myxococcota</taxon>
        <taxon>Myxococcia</taxon>
        <taxon>Myxococcales</taxon>
        <taxon>Cystobacterineae</taxon>
        <taxon>Myxococcaceae</taxon>
        <taxon>Corallococcus</taxon>
    </lineage>
</organism>
<dbReference type="Proteomes" id="UP001342631">
    <property type="component" value="Unassembled WGS sequence"/>
</dbReference>
<comment type="caution">
    <text evidence="1">The sequence shown here is derived from an EMBL/GenBank/DDBJ whole genome shotgun (WGS) entry which is preliminary data.</text>
</comment>
<dbReference type="Gene3D" id="1.25.40.10">
    <property type="entry name" value="Tetratricopeptide repeat domain"/>
    <property type="match status" value="1"/>
</dbReference>
<evidence type="ECO:0000313" key="1">
    <source>
        <dbReference type="EMBL" id="GMU04805.1"/>
    </source>
</evidence>
<reference evidence="1 2" key="1">
    <citation type="journal article" date="2024" name="Arch. Microbiol.">
        <title>Corallococcus caeni sp. nov., a novel myxobacterium isolated from activated sludge.</title>
        <authorList>
            <person name="Tomita S."/>
            <person name="Nakai R."/>
            <person name="Kuroda K."/>
            <person name="Kurashita H."/>
            <person name="Hatamoto M."/>
            <person name="Yamaguchi T."/>
            <person name="Narihiro T."/>
        </authorList>
    </citation>
    <scope>NUCLEOTIDE SEQUENCE [LARGE SCALE GENOMIC DNA]</scope>
    <source>
        <strain evidence="1 2">NO1</strain>
    </source>
</reference>
<proteinExistence type="predicted"/>
<dbReference type="InterPro" id="IPR011990">
    <property type="entry name" value="TPR-like_helical_dom_sf"/>
</dbReference>
<name>A0ABQ6QLC0_9BACT</name>
<gene>
    <name evidence="1" type="ORF">ASNO1_10570</name>
</gene>